<keyword evidence="7 8" id="KW-0482">Metalloprotease</keyword>
<evidence type="ECO:0000256" key="4">
    <source>
        <dbReference type="ARBA" id="ARBA00022723"/>
    </source>
</evidence>
<evidence type="ECO:0000256" key="8">
    <source>
        <dbReference type="RuleBase" id="RU364040"/>
    </source>
</evidence>
<dbReference type="EMBL" id="SBIQ01000064">
    <property type="protein sequence ID" value="KAF7683664.1"/>
    <property type="molecule type" value="Genomic_DNA"/>
</dbReference>
<comment type="similarity">
    <text evidence="1 8">Belongs to the peptidase M1 family.</text>
</comment>
<dbReference type="InterPro" id="IPR050344">
    <property type="entry name" value="Peptidase_M1_aminopeptidases"/>
</dbReference>
<comment type="cofactor">
    <cofactor evidence="8">
        <name>Zn(2+)</name>
        <dbReference type="ChEBI" id="CHEBI:29105"/>
    </cofactor>
    <text evidence="8">Binds 1 zinc ion per subunit.</text>
</comment>
<dbReference type="Pfam" id="PF01433">
    <property type="entry name" value="Peptidase_M1"/>
    <property type="match status" value="1"/>
</dbReference>
<dbReference type="InterPro" id="IPR024571">
    <property type="entry name" value="ERAP1-like_C_dom"/>
</dbReference>
<name>A0ABQ7HZU8_9MICR</name>
<evidence type="ECO:0000256" key="6">
    <source>
        <dbReference type="ARBA" id="ARBA00022833"/>
    </source>
</evidence>
<dbReference type="CDD" id="cd09601">
    <property type="entry name" value="M1_APN-Q_like"/>
    <property type="match status" value="1"/>
</dbReference>
<evidence type="ECO:0000313" key="13">
    <source>
        <dbReference type="Proteomes" id="UP001516464"/>
    </source>
</evidence>
<dbReference type="PANTHER" id="PTHR11533">
    <property type="entry name" value="PROTEASE M1 ZINC METALLOPROTEASE"/>
    <property type="match status" value="1"/>
</dbReference>
<dbReference type="Gene3D" id="1.10.390.10">
    <property type="entry name" value="Neutral Protease Domain 2"/>
    <property type="match status" value="1"/>
</dbReference>
<evidence type="ECO:0000259" key="11">
    <source>
        <dbReference type="Pfam" id="PF17900"/>
    </source>
</evidence>
<dbReference type="Gene3D" id="1.25.50.20">
    <property type="match status" value="1"/>
</dbReference>
<evidence type="ECO:0000256" key="5">
    <source>
        <dbReference type="ARBA" id="ARBA00022801"/>
    </source>
</evidence>
<protein>
    <recommendedName>
        <fullName evidence="8">Aminopeptidase</fullName>
        <ecNumber evidence="8">3.4.11.-</ecNumber>
    </recommendedName>
</protein>
<evidence type="ECO:0000256" key="1">
    <source>
        <dbReference type="ARBA" id="ARBA00010136"/>
    </source>
</evidence>
<dbReference type="InterPro" id="IPR045357">
    <property type="entry name" value="Aminopeptidase_N-like_N"/>
</dbReference>
<keyword evidence="2 8" id="KW-0031">Aminopeptidase</keyword>
<evidence type="ECO:0000256" key="7">
    <source>
        <dbReference type="ARBA" id="ARBA00023049"/>
    </source>
</evidence>
<keyword evidence="6 8" id="KW-0862">Zinc</keyword>
<dbReference type="InterPro" id="IPR027268">
    <property type="entry name" value="Peptidase_M4/M1_CTD_sf"/>
</dbReference>
<feature type="domain" description="Peptidase M1 membrane alanine aminopeptidase" evidence="9">
    <location>
        <begin position="224"/>
        <end position="442"/>
    </location>
</feature>
<comment type="caution">
    <text evidence="12">The sequence shown here is derived from an EMBL/GenBank/DDBJ whole genome shotgun (WGS) entry which is preliminary data.</text>
</comment>
<organism evidence="12 13">
    <name type="scientific">Astathelohania contejeani</name>
    <dbReference type="NCBI Taxonomy" id="164912"/>
    <lineage>
        <taxon>Eukaryota</taxon>
        <taxon>Fungi</taxon>
        <taxon>Fungi incertae sedis</taxon>
        <taxon>Microsporidia</taxon>
        <taxon>Astathelohaniidae</taxon>
        <taxon>Astathelohania</taxon>
    </lineage>
</organism>
<feature type="domain" description="ERAP1-like C-terminal" evidence="10">
    <location>
        <begin position="509"/>
        <end position="813"/>
    </location>
</feature>
<evidence type="ECO:0000256" key="3">
    <source>
        <dbReference type="ARBA" id="ARBA00022670"/>
    </source>
</evidence>
<dbReference type="InterPro" id="IPR014782">
    <property type="entry name" value="Peptidase_M1_dom"/>
</dbReference>
<dbReference type="InterPro" id="IPR034016">
    <property type="entry name" value="M1_APN-typ"/>
</dbReference>
<dbReference type="EC" id="3.4.11.-" evidence="8"/>
<keyword evidence="3 8" id="KW-0645">Protease</keyword>
<evidence type="ECO:0000313" key="12">
    <source>
        <dbReference type="EMBL" id="KAF7683664.1"/>
    </source>
</evidence>
<dbReference type="InterPro" id="IPR001930">
    <property type="entry name" value="Peptidase_M1"/>
</dbReference>
<sequence>MTRKILPENITPSHYDLHIDSNLEDLTYSGTVTINLHVNSNTENIYINAHKLKITKAQVRINNNILEGIISMEPDEKVKITLKEELVKHTTPILVLEFEGSIADDMNGYYVSKYEENGKQKLLFSTHFEPTAARTVFPCFDEPSMKATFSISLTLPSHLTALSNMSVKHVEEKNNFKTVYFNITPKMSTYLVAFVIGELEFIEKGNNPRIRVYTPLGLKSMGEFALNVAHECIKTFEEYFLIKYPIDKLDMVAIPEFAMGAMENWGLVTYRMSSLLYDPLQSGINTKKLVAETVCHELAHQWFGNLVTMKWWNDLWLNEGFATWAAAMAVDKITMIGWDVFTSFINNDIEVGMRYDGLNSTHPIDVEVNDPNDINQIFDGISYSKGASLIKMLEDYIGEEIFRTGLIKYLKKFQYGNAVTSDLWDCLSEVSGKNIQKLMSDWTTKPGFPLITVKTNNNKLILQQKRFMMDKSEKEGKWFVPIKIKFDGKVKIAEMSEDRIEIQKESENYKLNDGGSGFYRVIYEDNIDYSNIIVSYNDKNKINMINDAFQLALASMISISIPLKIISNMKNETNSEVLFSILNGLTELKSIYYDEFNNLEKKILDYTIHRSIDLQYPGETVDEITLSSLIVNYSVFNNNREMILNLSDIYNDFLKDKNIIHPVFKGALYGAAVKRNENGYFEKVFDVYKKGIVADEKILALRSLGATPDNMFFKTLMEESLKDNIKLQDKITLFVSLINNYEKRDDVIKFVMEHFDELRSSFKDNTTLLSYLIEVVFSVVSKKELLNEVKRFIKGIKIGGLERAISKALEKAEIKTKFRENNDIDSIIEYLHN</sequence>
<evidence type="ECO:0000259" key="10">
    <source>
        <dbReference type="Pfam" id="PF11838"/>
    </source>
</evidence>
<dbReference type="SUPFAM" id="SSF55486">
    <property type="entry name" value="Metalloproteases ('zincins'), catalytic domain"/>
    <property type="match status" value="1"/>
</dbReference>
<dbReference type="GO" id="GO:0004177">
    <property type="term" value="F:aminopeptidase activity"/>
    <property type="evidence" value="ECO:0007669"/>
    <property type="project" value="UniProtKB-KW"/>
</dbReference>
<evidence type="ECO:0000256" key="2">
    <source>
        <dbReference type="ARBA" id="ARBA00022438"/>
    </source>
</evidence>
<proteinExistence type="inferred from homology"/>
<dbReference type="Pfam" id="PF11838">
    <property type="entry name" value="ERAP1_C"/>
    <property type="match status" value="1"/>
</dbReference>
<keyword evidence="13" id="KW-1185">Reference proteome</keyword>
<dbReference type="PRINTS" id="PR00756">
    <property type="entry name" value="ALADIPTASE"/>
</dbReference>
<dbReference type="Pfam" id="PF17900">
    <property type="entry name" value="Peptidase_M1_N"/>
    <property type="match status" value="1"/>
</dbReference>
<keyword evidence="5 8" id="KW-0378">Hydrolase</keyword>
<dbReference type="Proteomes" id="UP001516464">
    <property type="component" value="Unassembled WGS sequence"/>
</dbReference>
<dbReference type="Gene3D" id="2.60.40.1730">
    <property type="entry name" value="tricorn interacting facor f3 domain"/>
    <property type="match status" value="1"/>
</dbReference>
<keyword evidence="4 8" id="KW-0479">Metal-binding</keyword>
<evidence type="ECO:0000259" key="9">
    <source>
        <dbReference type="Pfam" id="PF01433"/>
    </source>
</evidence>
<dbReference type="SUPFAM" id="SSF63737">
    <property type="entry name" value="Leukotriene A4 hydrolase N-terminal domain"/>
    <property type="match status" value="1"/>
</dbReference>
<reference evidence="12 13" key="1">
    <citation type="submission" date="2019-01" db="EMBL/GenBank/DDBJ databases">
        <title>Genomes sequencing and comparative genomics of infectious freshwater microsporidia, Cucumispora dikerogammari and Thelohania contejeani.</title>
        <authorList>
            <person name="Cormier A."/>
            <person name="Giraud I."/>
            <person name="Wattier R."/>
            <person name="Teixeira M."/>
            <person name="Grandjean F."/>
            <person name="Rigaud T."/>
            <person name="Cordaux R."/>
        </authorList>
    </citation>
    <scope>NUCLEOTIDE SEQUENCE [LARGE SCALE GENOMIC DNA]</scope>
    <source>
        <strain evidence="12">T1</strain>
        <tissue evidence="12">Spores</tissue>
    </source>
</reference>
<gene>
    <name evidence="12" type="primary">APM1_1</name>
    <name evidence="12" type="ORF">TCON_1126</name>
</gene>
<dbReference type="Gene3D" id="2.60.40.1910">
    <property type="match status" value="1"/>
</dbReference>
<dbReference type="InterPro" id="IPR042097">
    <property type="entry name" value="Aminopeptidase_N-like_N_sf"/>
</dbReference>
<feature type="domain" description="Aminopeptidase N-like N-terminal" evidence="11">
    <location>
        <begin position="12"/>
        <end position="191"/>
    </location>
</feature>
<dbReference type="PANTHER" id="PTHR11533:SF174">
    <property type="entry name" value="PUROMYCIN-SENSITIVE AMINOPEPTIDASE-RELATED"/>
    <property type="match status" value="1"/>
</dbReference>
<accession>A0ABQ7HZU8</accession>